<accession>A0A517LKX7</accession>
<dbReference type="Gene3D" id="2.130.10.10">
    <property type="entry name" value="YVTN repeat-like/Quinoprotein amine dehydrogenase"/>
    <property type="match status" value="1"/>
</dbReference>
<evidence type="ECO:0000259" key="10">
    <source>
        <dbReference type="Pfam" id="PF08801"/>
    </source>
</evidence>
<evidence type="ECO:0000256" key="2">
    <source>
        <dbReference type="ARBA" id="ARBA00005569"/>
    </source>
</evidence>
<feature type="domain" description="Nucleoporin Nup133/Nup155-like C-terminal" evidence="9">
    <location>
        <begin position="624"/>
        <end position="1230"/>
    </location>
</feature>
<dbReference type="PANTHER" id="PTHR13405:SF11">
    <property type="entry name" value="NUCLEAR PORE COMPLEX PROTEIN NUP133"/>
    <property type="match status" value="1"/>
</dbReference>
<dbReference type="SUPFAM" id="SSF117289">
    <property type="entry name" value="Nucleoporin domain"/>
    <property type="match status" value="1"/>
</dbReference>
<keyword evidence="12" id="KW-1185">Reference proteome</keyword>
<keyword evidence="3" id="KW-0813">Transport</keyword>
<feature type="compositionally biased region" description="Acidic residues" evidence="8">
    <location>
        <begin position="1401"/>
        <end position="1437"/>
    </location>
</feature>
<feature type="compositionally biased region" description="Acidic residues" evidence="8">
    <location>
        <begin position="1373"/>
        <end position="1393"/>
    </location>
</feature>
<evidence type="ECO:0000256" key="3">
    <source>
        <dbReference type="ARBA" id="ARBA00022448"/>
    </source>
</evidence>
<organism evidence="11 12">
    <name type="scientific">Venturia effusa</name>
    <dbReference type="NCBI Taxonomy" id="50376"/>
    <lineage>
        <taxon>Eukaryota</taxon>
        <taxon>Fungi</taxon>
        <taxon>Dikarya</taxon>
        <taxon>Ascomycota</taxon>
        <taxon>Pezizomycotina</taxon>
        <taxon>Dothideomycetes</taxon>
        <taxon>Pleosporomycetidae</taxon>
        <taxon>Venturiales</taxon>
        <taxon>Venturiaceae</taxon>
        <taxon>Venturia</taxon>
    </lineage>
</organism>
<dbReference type="Pfam" id="PF03177">
    <property type="entry name" value="Nucleoporin_C"/>
    <property type="match status" value="1"/>
</dbReference>
<evidence type="ECO:0000259" key="9">
    <source>
        <dbReference type="Pfam" id="PF03177"/>
    </source>
</evidence>
<dbReference type="GO" id="GO:0000972">
    <property type="term" value="P:transcription-dependent tethering of RNA polymerase II gene DNA at nuclear periphery"/>
    <property type="evidence" value="ECO:0007669"/>
    <property type="project" value="TreeGrafter"/>
</dbReference>
<dbReference type="Pfam" id="PF08801">
    <property type="entry name" value="Nucleoporin_N"/>
    <property type="match status" value="1"/>
</dbReference>
<evidence type="ECO:0000256" key="8">
    <source>
        <dbReference type="SAM" id="MobiDB-lite"/>
    </source>
</evidence>
<keyword evidence="5" id="KW-0653">Protein transport</keyword>
<dbReference type="Gene3D" id="1.20.58.1380">
    <property type="match status" value="1"/>
</dbReference>
<evidence type="ECO:0000256" key="1">
    <source>
        <dbReference type="ARBA" id="ARBA00004259"/>
    </source>
</evidence>
<feature type="region of interest" description="Disordered" evidence="8">
    <location>
        <begin position="1"/>
        <end position="64"/>
    </location>
</feature>
<feature type="domain" description="Nucleoporin Nup133/Nup155-like N-terminal" evidence="10">
    <location>
        <begin position="99"/>
        <end position="515"/>
    </location>
</feature>
<reference evidence="11 12" key="1">
    <citation type="submission" date="2019-07" db="EMBL/GenBank/DDBJ databases">
        <title>Finished genome of Venturia effusa.</title>
        <authorList>
            <person name="Young C.A."/>
            <person name="Cox M.P."/>
            <person name="Ganley A.R.D."/>
            <person name="David W.J."/>
        </authorList>
    </citation>
    <scope>NUCLEOTIDE SEQUENCE [LARGE SCALE GENOMIC DNA]</scope>
    <source>
        <strain evidence="12">albino</strain>
    </source>
</reference>
<comment type="similarity">
    <text evidence="2">Belongs to the nucleoporin Nup133 family.</text>
</comment>
<evidence type="ECO:0000256" key="5">
    <source>
        <dbReference type="ARBA" id="ARBA00022927"/>
    </source>
</evidence>
<gene>
    <name evidence="11" type="ORF">FKW77_001968</name>
</gene>
<dbReference type="PANTHER" id="PTHR13405">
    <property type="entry name" value="NUCLEAR PORE COMPLEX PROTEIN NUP133"/>
    <property type="match status" value="1"/>
</dbReference>
<protein>
    <recommendedName>
        <fullName evidence="13">Nucleoporin Nup133/Nup155-like C-terminal domain-containing protein</fullName>
    </recommendedName>
</protein>
<proteinExistence type="inferred from homology"/>
<keyword evidence="4" id="KW-0509">mRNA transport</keyword>
<dbReference type="InterPro" id="IPR015943">
    <property type="entry name" value="WD40/YVTN_repeat-like_dom_sf"/>
</dbReference>
<evidence type="ECO:0000256" key="6">
    <source>
        <dbReference type="ARBA" id="ARBA00023010"/>
    </source>
</evidence>
<feature type="compositionally biased region" description="Basic and acidic residues" evidence="8">
    <location>
        <begin position="45"/>
        <end position="63"/>
    </location>
</feature>
<evidence type="ECO:0000256" key="4">
    <source>
        <dbReference type="ARBA" id="ARBA00022816"/>
    </source>
</evidence>
<comment type="subcellular location">
    <subcellularLocation>
        <location evidence="1">Nucleus envelope</location>
    </subcellularLocation>
</comment>
<feature type="region of interest" description="Disordered" evidence="8">
    <location>
        <begin position="1354"/>
        <end position="1437"/>
    </location>
</feature>
<sequence length="1437" mass="161638">MSSPHSAGQRRAPETIRNPRRRRRNDSETLRQAPRKRSKISESTFEVRDGGHSIGDDGTHEHINGNASILTHMPVRGKRQASISHRSTKADGSEELSRTAEYIVKKLPALPERLRNDATGSFRAFFQSSQTSHHVVATTREAALLWDYNSSIAAPVPRVLNHQQVLKYNEPLPIAHLSITGTSSDVGLVMVYPNTGKISFRENLDSVDSLSLFQRHRQGVEGSFKLMNGETVVDVVNVKDAGYVLVLSSGRLAHLTVRDQQGRPAIAVSQMNSEGPTKGSWLGSFSSILGGGWRNTLAAVKAHSSTRSGQMEVIATTVEGTFKFWDVSHDGQTMFKYQIDTFEDIRQALVEEELLEAVGKAHVQVMDFAIVQTSPGTVGNRANDQAGIKAVVLVAYDERLTTRYALLHFTLHGSASLTRATPITVYHPPTSEASKEIRLLVPQNGHTAFLVSSNTVVVVSSLDVRNPGQPPFQDIICFRSDKGTQIVSSSIEIPRTSSKLEESNILLFTQSYGAVRISADKGSLDAERPKVSAKSKIEQAIFFGTKPNNILNLTDISDFAFSTEEAEDAAARISHEILRSTSVFVPDVMSSLDSQINMRIKALHDLIVFMRDNFSPLSRTVKWSLLLDAERMASALSLWHTHEKWLAKKKNKEDTMLHQCIEAINERLTKPLIKEKGEVDPVREWLTHDMHLIEKMLAHIHAVDRERREESSDVLDLVENTLEAYEVFDAALQTAFDFRMRNSRIYGLEDESMENGILCANYEGLPDIWTARSNTVSSVYSCVQGFGKRIITLRALLSTQNSFDRNHIAALSKAHPKLVYLSCLVHTERACWLTAHDHASGERFMHQFSNETRPQQLLCIAEIGQAFAGMDIAEKLHDVKSLVDLILHELELVPDDREYQLMKGPGQIRADKYAKELKDKTEGYFQKLGSDFAEIFFSAHVEDGQLADLLEKDFGKSRELTKFLRSDPERFKMCWLNDVIAEKDLLHAGKALMAVAQNKEMNIWSKHAELSIAKLSLLASKSGEVELKATGSLDTESDPDDLADVLLKLNQTERQTAKIQEDLYNHLRPTFALGINDEEGRVAAAMEVFGRVAVNSRPCLQQLLQQDFSRLQNHEVIKVPYLINILTLMDSVTSATQKEPDPAVDIRKREFSMALHVLDSSQWCNSLVDEEIQRGEMLKKLIWKRLFIRDDWETINDTKGKSDEASREEIQATLLYATLRDGLREFAWIDAKFSATNPAWTVPCPTDVLSAGSHPDDWDFLFPGQGGKDLRVGIAHDNAQDDEILTEYLERFRVGFHFDAAKKIAFDDVSEEHELQRVELQAVADFGKSYKIPEMEHRQMVELPEGVEFLAQSAASSPRRPRTFSRVAGYEQEVIDLNEDEDEDEGMESQESDYESREGAYDDEPEEQYDEEQFEAQSGDEETVEDETEEIETEEDE</sequence>
<dbReference type="OrthoDB" id="103454at2759"/>
<dbReference type="GO" id="GO:0031080">
    <property type="term" value="C:nuclear pore outer ring"/>
    <property type="evidence" value="ECO:0007669"/>
    <property type="project" value="TreeGrafter"/>
</dbReference>
<dbReference type="GO" id="GO:0016973">
    <property type="term" value="P:poly(A)+ mRNA export from nucleus"/>
    <property type="evidence" value="ECO:0007669"/>
    <property type="project" value="TreeGrafter"/>
</dbReference>
<name>A0A517LKX7_9PEZI</name>
<dbReference type="GO" id="GO:0006606">
    <property type="term" value="P:protein import into nucleus"/>
    <property type="evidence" value="ECO:0007669"/>
    <property type="project" value="TreeGrafter"/>
</dbReference>
<dbReference type="STRING" id="50376.A0A517LKX7"/>
<dbReference type="Proteomes" id="UP000316270">
    <property type="component" value="Chromosome 15"/>
</dbReference>
<dbReference type="InterPro" id="IPR014908">
    <property type="entry name" value="Nucleoporin_Nup133/Nup155_N"/>
</dbReference>
<dbReference type="GO" id="GO:0017056">
    <property type="term" value="F:structural constituent of nuclear pore"/>
    <property type="evidence" value="ECO:0007669"/>
    <property type="project" value="InterPro"/>
</dbReference>
<evidence type="ECO:0008006" key="13">
    <source>
        <dbReference type="Google" id="ProtNLM"/>
    </source>
</evidence>
<evidence type="ECO:0000313" key="11">
    <source>
        <dbReference type="EMBL" id="QDS76291.1"/>
    </source>
</evidence>
<dbReference type="InterPro" id="IPR007187">
    <property type="entry name" value="Nucleoporin_Nup133/Nup155_C"/>
</dbReference>
<dbReference type="EMBL" id="CP042199">
    <property type="protein sequence ID" value="QDS76291.1"/>
    <property type="molecule type" value="Genomic_DNA"/>
</dbReference>
<evidence type="ECO:0000313" key="12">
    <source>
        <dbReference type="Proteomes" id="UP000316270"/>
    </source>
</evidence>
<keyword evidence="6" id="KW-0811">Translocation</keyword>
<keyword evidence="7" id="KW-0539">Nucleus</keyword>
<dbReference type="InterPro" id="IPR037624">
    <property type="entry name" value="Nup133-like"/>
</dbReference>
<evidence type="ECO:0000256" key="7">
    <source>
        <dbReference type="ARBA" id="ARBA00023242"/>
    </source>
</evidence>